<organism evidence="1 2">
    <name type="scientific">Rotaria sordida</name>
    <dbReference type="NCBI Taxonomy" id="392033"/>
    <lineage>
        <taxon>Eukaryota</taxon>
        <taxon>Metazoa</taxon>
        <taxon>Spiralia</taxon>
        <taxon>Gnathifera</taxon>
        <taxon>Rotifera</taxon>
        <taxon>Eurotatoria</taxon>
        <taxon>Bdelloidea</taxon>
        <taxon>Philodinida</taxon>
        <taxon>Philodinidae</taxon>
        <taxon>Rotaria</taxon>
    </lineage>
</organism>
<evidence type="ECO:0000313" key="1">
    <source>
        <dbReference type="EMBL" id="CAF1553986.1"/>
    </source>
</evidence>
<gene>
    <name evidence="1" type="ORF">ZHD862_LOCUS39415</name>
</gene>
<proteinExistence type="predicted"/>
<comment type="caution">
    <text evidence="1">The sequence shown here is derived from an EMBL/GenBank/DDBJ whole genome shotgun (WGS) entry which is preliminary data.</text>
</comment>
<protein>
    <submittedName>
        <fullName evidence="1">Uncharacterized protein</fullName>
    </submittedName>
</protein>
<sequence length="55" mass="5632">ERTTCPADYPARDCDDDHCNTYCGGNGAGCTGICSGSRTPTTNTLRCTCSAPPSG</sequence>
<dbReference type="Proteomes" id="UP000663864">
    <property type="component" value="Unassembled WGS sequence"/>
</dbReference>
<dbReference type="EMBL" id="CAJNOT010018404">
    <property type="protein sequence ID" value="CAF1553986.1"/>
    <property type="molecule type" value="Genomic_DNA"/>
</dbReference>
<accession>A0A815X5T9</accession>
<feature type="non-terminal residue" evidence="1">
    <location>
        <position position="1"/>
    </location>
</feature>
<dbReference type="AlphaFoldDB" id="A0A815X5T9"/>
<evidence type="ECO:0000313" key="2">
    <source>
        <dbReference type="Proteomes" id="UP000663864"/>
    </source>
</evidence>
<reference evidence="1" key="1">
    <citation type="submission" date="2021-02" db="EMBL/GenBank/DDBJ databases">
        <authorList>
            <person name="Nowell W R."/>
        </authorList>
    </citation>
    <scope>NUCLEOTIDE SEQUENCE</scope>
</reference>
<name>A0A815X5T9_9BILA</name>